<dbReference type="PANTHER" id="PTHR35392:SF3">
    <property type="entry name" value="ZN(2)-C6 FUNGAL-TYPE DOMAIN-CONTAINING PROTEIN"/>
    <property type="match status" value="1"/>
</dbReference>
<feature type="compositionally biased region" description="Polar residues" evidence="1">
    <location>
        <begin position="334"/>
        <end position="354"/>
    </location>
</feature>
<dbReference type="Proteomes" id="UP001303222">
    <property type="component" value="Unassembled WGS sequence"/>
</dbReference>
<evidence type="ECO:0008006" key="4">
    <source>
        <dbReference type="Google" id="ProtNLM"/>
    </source>
</evidence>
<keyword evidence="3" id="KW-1185">Reference proteome</keyword>
<proteinExistence type="predicted"/>
<feature type="region of interest" description="Disordered" evidence="1">
    <location>
        <begin position="1"/>
        <end position="28"/>
    </location>
</feature>
<organism evidence="2 3">
    <name type="scientific">Pseudoneurospora amorphoporcata</name>
    <dbReference type="NCBI Taxonomy" id="241081"/>
    <lineage>
        <taxon>Eukaryota</taxon>
        <taxon>Fungi</taxon>
        <taxon>Dikarya</taxon>
        <taxon>Ascomycota</taxon>
        <taxon>Pezizomycotina</taxon>
        <taxon>Sordariomycetes</taxon>
        <taxon>Sordariomycetidae</taxon>
        <taxon>Sordariales</taxon>
        <taxon>Sordariaceae</taxon>
        <taxon>Pseudoneurospora</taxon>
    </lineage>
</organism>
<dbReference type="PANTHER" id="PTHR35392">
    <property type="entry name" value="ZN(II)2CYS6 TRANSCRIPTION FACTOR (EUROFUNG)-RELATED-RELATED"/>
    <property type="match status" value="1"/>
</dbReference>
<gene>
    <name evidence="2" type="ORF">QBC32DRAFT_232703</name>
</gene>
<feature type="region of interest" description="Disordered" evidence="1">
    <location>
        <begin position="308"/>
        <end position="364"/>
    </location>
</feature>
<reference evidence="2" key="2">
    <citation type="submission" date="2023-06" db="EMBL/GenBank/DDBJ databases">
        <authorList>
            <consortium name="Lawrence Berkeley National Laboratory"/>
            <person name="Mondo S.J."/>
            <person name="Hensen N."/>
            <person name="Bonometti L."/>
            <person name="Westerberg I."/>
            <person name="Brannstrom I.O."/>
            <person name="Guillou S."/>
            <person name="Cros-Aarteil S."/>
            <person name="Calhoun S."/>
            <person name="Haridas S."/>
            <person name="Kuo A."/>
            <person name="Pangilinan J."/>
            <person name="Riley R."/>
            <person name="Labutti K."/>
            <person name="Andreopoulos B."/>
            <person name="Lipzen A."/>
            <person name="Chen C."/>
            <person name="Yanf M."/>
            <person name="Daum C."/>
            <person name="Ng V."/>
            <person name="Clum A."/>
            <person name="Steindorff A."/>
            <person name="Ohm R."/>
            <person name="Martin F."/>
            <person name="Silar P."/>
            <person name="Natvig D."/>
            <person name="Lalanne C."/>
            <person name="Gautier V."/>
            <person name="Ament-Velasquez S.L."/>
            <person name="Kruys A."/>
            <person name="Hutchinson M.I."/>
            <person name="Powell A.J."/>
            <person name="Barry K."/>
            <person name="Miller A.N."/>
            <person name="Grigoriev I.V."/>
            <person name="Debuchy R."/>
            <person name="Gladieux P."/>
            <person name="Thoren M.H."/>
            <person name="Johannesson H."/>
        </authorList>
    </citation>
    <scope>NUCLEOTIDE SEQUENCE</scope>
    <source>
        <strain evidence="2">CBS 626.80</strain>
    </source>
</reference>
<feature type="region of interest" description="Disordered" evidence="1">
    <location>
        <begin position="144"/>
        <end position="180"/>
    </location>
</feature>
<dbReference type="AlphaFoldDB" id="A0AAN6NYH0"/>
<dbReference type="EMBL" id="MU859092">
    <property type="protein sequence ID" value="KAK3954270.1"/>
    <property type="molecule type" value="Genomic_DNA"/>
</dbReference>
<evidence type="ECO:0000313" key="2">
    <source>
        <dbReference type="EMBL" id="KAK3954270.1"/>
    </source>
</evidence>
<reference evidence="2" key="1">
    <citation type="journal article" date="2023" name="Mol. Phylogenet. Evol.">
        <title>Genome-scale phylogeny and comparative genomics of the fungal order Sordariales.</title>
        <authorList>
            <person name="Hensen N."/>
            <person name="Bonometti L."/>
            <person name="Westerberg I."/>
            <person name="Brannstrom I.O."/>
            <person name="Guillou S."/>
            <person name="Cros-Aarteil S."/>
            <person name="Calhoun S."/>
            <person name="Haridas S."/>
            <person name="Kuo A."/>
            <person name="Mondo S."/>
            <person name="Pangilinan J."/>
            <person name="Riley R."/>
            <person name="LaButti K."/>
            <person name="Andreopoulos B."/>
            <person name="Lipzen A."/>
            <person name="Chen C."/>
            <person name="Yan M."/>
            <person name="Daum C."/>
            <person name="Ng V."/>
            <person name="Clum A."/>
            <person name="Steindorff A."/>
            <person name="Ohm R.A."/>
            <person name="Martin F."/>
            <person name="Silar P."/>
            <person name="Natvig D.O."/>
            <person name="Lalanne C."/>
            <person name="Gautier V."/>
            <person name="Ament-Velasquez S.L."/>
            <person name="Kruys A."/>
            <person name="Hutchinson M.I."/>
            <person name="Powell A.J."/>
            <person name="Barry K."/>
            <person name="Miller A.N."/>
            <person name="Grigoriev I.V."/>
            <person name="Debuchy R."/>
            <person name="Gladieux P."/>
            <person name="Hiltunen Thoren M."/>
            <person name="Johannesson H."/>
        </authorList>
    </citation>
    <scope>NUCLEOTIDE SEQUENCE</scope>
    <source>
        <strain evidence="2">CBS 626.80</strain>
    </source>
</reference>
<evidence type="ECO:0000256" key="1">
    <source>
        <dbReference type="SAM" id="MobiDB-lite"/>
    </source>
</evidence>
<sequence>MAFQPPTDHSAPFSHLSSFDNPLPGSAEPCDDSLPDLLGDSFQFPLDAFWSDLSLEGINFDHSLNSPYPFFSLVLGPTRQASLSTPIPVPAPAPAPRLCSPSTQAYPKAHDTVSDQAPDYHASPNAGLAASSCGTIGPPRTIGVNAYSGLPQGTSGSGGDDGFHTGPSGYQQPTSESHHRVRDWSLVANPPISNLNNATLAQHQNLHGACHPSLSLLSSNINNAPALAEAVLTSQLWQPVGAPGHGSWTDDGIGSLLIQEYFDGSTDTENQWPSPQQDICDRLTPFCEVHGGHGVDCGSTGFDHSVGVQSPFDGGGSLIPHSTSRTPELRDDPQTPSLSTNVTTPESTGNSGPSTPEPSLLESRRKSQPAIFQFVQYTAGSNIGDRTSKKRLTYGDTYQDVSANIVTKDILRDQEGTVKGIQIVFHHREKITKKVRRTDEEKRTSALARKNGVCCWCKEKKRKCDLHEKSPYQSCRECATKKTYKGVLRMPCFTSTLADMLFFRAGPAVNEPLFITRETVFQLANFSKPDVGVVTLKLTQKIGTHHLVVYASQFEPLPGDKLSYTLTDKGTRQKYEIPMPHFCLTNYEQVHGNLLEYINLSKKAYLHTLEDIGGLIWEVVSMAMKYAETRKGSLVDTALDLWVICRMIEDPWELLEDNELGVSCVDLPGTKFHGKIPIPPMMDTQLDQVIIQFVLNHLRGKVISLFERNISPAKPETWFETFLASFILLMHIERLAAHSVRHAETHTMPTKYSNTKFLEQAFNTAKIILSRFHYACNGSVPLGLDWKASHVSSMAKLGPREVKFMQRIQNAFKERGAFEIAQFLCYFEIRCPLTPSATEQDLRNLPAKHEYEAHGHWYHQLFIENWDTSPVDVKDPYLRVVD</sequence>
<accession>A0AAN6NYH0</accession>
<protein>
    <recommendedName>
        <fullName evidence="4">Zn(2)-C6 fungal-type domain-containing protein</fullName>
    </recommendedName>
</protein>
<dbReference type="InterPro" id="IPR052973">
    <property type="entry name" value="Fungal_sec-metab_reg_TF"/>
</dbReference>
<name>A0AAN6NYH0_9PEZI</name>
<comment type="caution">
    <text evidence="2">The sequence shown here is derived from an EMBL/GenBank/DDBJ whole genome shotgun (WGS) entry which is preliminary data.</text>
</comment>
<evidence type="ECO:0000313" key="3">
    <source>
        <dbReference type="Proteomes" id="UP001303222"/>
    </source>
</evidence>